<dbReference type="EMBL" id="UINC01017972">
    <property type="protein sequence ID" value="SVA75062.1"/>
    <property type="molecule type" value="Genomic_DNA"/>
</dbReference>
<name>A0A381YEN1_9ZZZZ</name>
<gene>
    <name evidence="2" type="ORF">METZ01_LOCUS127916</name>
</gene>
<dbReference type="Pfam" id="PF18962">
    <property type="entry name" value="Por_Secre_tail"/>
    <property type="match status" value="1"/>
</dbReference>
<reference evidence="2" key="1">
    <citation type="submission" date="2018-05" db="EMBL/GenBank/DDBJ databases">
        <authorList>
            <person name="Lanie J.A."/>
            <person name="Ng W.-L."/>
            <person name="Kazmierczak K.M."/>
            <person name="Andrzejewski T.M."/>
            <person name="Davidsen T.M."/>
            <person name="Wayne K.J."/>
            <person name="Tettelin H."/>
            <person name="Glass J.I."/>
            <person name="Rusch D."/>
            <person name="Podicherti R."/>
            <person name="Tsui H.-C.T."/>
            <person name="Winkler M.E."/>
        </authorList>
    </citation>
    <scope>NUCLEOTIDE SEQUENCE</scope>
</reference>
<feature type="domain" description="Secretion system C-terminal sorting" evidence="1">
    <location>
        <begin position="39"/>
        <end position="100"/>
    </location>
</feature>
<proteinExistence type="predicted"/>
<evidence type="ECO:0000259" key="1">
    <source>
        <dbReference type="Pfam" id="PF18962"/>
    </source>
</evidence>
<dbReference type="InterPro" id="IPR026444">
    <property type="entry name" value="Secre_tail"/>
</dbReference>
<organism evidence="2">
    <name type="scientific">marine metagenome</name>
    <dbReference type="NCBI Taxonomy" id="408172"/>
    <lineage>
        <taxon>unclassified sequences</taxon>
        <taxon>metagenomes</taxon>
        <taxon>ecological metagenomes</taxon>
    </lineage>
</organism>
<sequence length="113" mass="12384">MGSDNSTLSSDVITLNHGVQQYFIPSCEKNRKIKIIATPNPSKGLVNINFENWDDIELSLSVFDALGKLILNTKLNTRNTQLNLSDLSSGIYIISIDNHCGGASSFKLILNSN</sequence>
<evidence type="ECO:0000313" key="2">
    <source>
        <dbReference type="EMBL" id="SVA75062.1"/>
    </source>
</evidence>
<dbReference type="NCBIfam" id="TIGR04183">
    <property type="entry name" value="Por_Secre_tail"/>
    <property type="match status" value="1"/>
</dbReference>
<protein>
    <recommendedName>
        <fullName evidence="1">Secretion system C-terminal sorting domain-containing protein</fullName>
    </recommendedName>
</protein>
<accession>A0A381YEN1</accession>
<dbReference type="AlphaFoldDB" id="A0A381YEN1"/>